<organism evidence="9 10">
    <name type="scientific">Talaromyces amestolkiae</name>
    <dbReference type="NCBI Taxonomy" id="1196081"/>
    <lineage>
        <taxon>Eukaryota</taxon>
        <taxon>Fungi</taxon>
        <taxon>Dikarya</taxon>
        <taxon>Ascomycota</taxon>
        <taxon>Pezizomycotina</taxon>
        <taxon>Eurotiomycetes</taxon>
        <taxon>Eurotiomycetidae</taxon>
        <taxon>Eurotiales</taxon>
        <taxon>Trichocomaceae</taxon>
        <taxon>Talaromyces</taxon>
        <taxon>Talaromyces sect. Talaromyces</taxon>
    </lineage>
</organism>
<evidence type="ECO:0000313" key="10">
    <source>
        <dbReference type="Proteomes" id="UP000249363"/>
    </source>
</evidence>
<evidence type="ECO:0000256" key="7">
    <source>
        <dbReference type="SAM" id="Phobius"/>
    </source>
</evidence>
<dbReference type="OrthoDB" id="4224057at2759"/>
<comment type="subcellular location">
    <subcellularLocation>
        <location evidence="1">Membrane</location>
        <topology evidence="1">Multi-pass membrane protein</topology>
    </subcellularLocation>
</comment>
<dbReference type="PANTHER" id="PTHR33048">
    <property type="entry name" value="PTH11-LIKE INTEGRAL MEMBRANE PROTEIN (AFU_ORTHOLOGUE AFUA_5G11245)"/>
    <property type="match status" value="1"/>
</dbReference>
<evidence type="ECO:0000259" key="8">
    <source>
        <dbReference type="Pfam" id="PF20684"/>
    </source>
</evidence>
<reference evidence="9 10" key="1">
    <citation type="journal article" date="2017" name="Biotechnol. Biofuels">
        <title>Differential beta-glucosidase expression as a function of carbon source availability in Talaromyces amestolkiae: a genomic and proteomic approach.</title>
        <authorList>
            <person name="de Eugenio L.I."/>
            <person name="Mendez-Liter J.A."/>
            <person name="Nieto-Dominguez M."/>
            <person name="Alonso L."/>
            <person name="Gil-Munoz J."/>
            <person name="Barriuso J."/>
            <person name="Prieto A."/>
            <person name="Martinez M.J."/>
        </authorList>
    </citation>
    <scope>NUCLEOTIDE SEQUENCE [LARGE SCALE GENOMIC DNA]</scope>
    <source>
        <strain evidence="9 10">CIB</strain>
    </source>
</reference>
<dbReference type="InterPro" id="IPR052337">
    <property type="entry name" value="SAT4-like"/>
</dbReference>
<proteinExistence type="inferred from homology"/>
<accession>A0A364L1B3</accession>
<feature type="region of interest" description="Disordered" evidence="6">
    <location>
        <begin position="323"/>
        <end position="342"/>
    </location>
</feature>
<evidence type="ECO:0000256" key="1">
    <source>
        <dbReference type="ARBA" id="ARBA00004141"/>
    </source>
</evidence>
<feature type="transmembrane region" description="Helical" evidence="7">
    <location>
        <begin position="224"/>
        <end position="246"/>
    </location>
</feature>
<comment type="similarity">
    <text evidence="5">Belongs to the SAT4 family.</text>
</comment>
<feature type="domain" description="Rhodopsin" evidence="8">
    <location>
        <begin position="72"/>
        <end position="244"/>
    </location>
</feature>
<name>A0A364L1B3_TALAM</name>
<feature type="transmembrane region" description="Helical" evidence="7">
    <location>
        <begin position="29"/>
        <end position="48"/>
    </location>
</feature>
<feature type="compositionally biased region" description="Basic and acidic residues" evidence="6">
    <location>
        <begin position="277"/>
        <end position="294"/>
    </location>
</feature>
<protein>
    <recommendedName>
        <fullName evidence="8">Rhodopsin domain-containing protein</fullName>
    </recommendedName>
</protein>
<dbReference type="RefSeq" id="XP_040734096.1">
    <property type="nucleotide sequence ID" value="XM_040878085.1"/>
</dbReference>
<dbReference type="PANTHER" id="PTHR33048:SF47">
    <property type="entry name" value="INTEGRAL MEMBRANE PROTEIN-RELATED"/>
    <property type="match status" value="1"/>
</dbReference>
<dbReference type="STRING" id="1196081.A0A364L1B3"/>
<keyword evidence="10" id="KW-1185">Reference proteome</keyword>
<sequence>MPTQVGVEPAPAGQTVNFVDPQTQTAANIAMYTIMLVACALCLAVRIYTRTTINRSFGFDDAFAIAGFLEVWAEWCYLVVSGTVKLSYLLLYIRIFGPFQRVTPVMWTGVVLVSLIYVVLLMMSILDCQPIHRHWDPTVHGQCLPSGVLAYSSGAFNVATDLFVLVVPMPTVWSMNMSTVKKLRVSAVFGLGIIVVSLSITRLAKTPVVFKSTDPSWDLSKFAIYSFLELSFGFICCCLLTFPAFLEHHGTTVMSWIRSRTNSSRGSSSKGTASSPHSEKRRQSPKTDENDKHSFNSFNSADARLTFATTPAGLVQSADLETGELRDLSSSSSRSRLEHVDL</sequence>
<evidence type="ECO:0000256" key="5">
    <source>
        <dbReference type="ARBA" id="ARBA00038359"/>
    </source>
</evidence>
<dbReference type="GO" id="GO:0016020">
    <property type="term" value="C:membrane"/>
    <property type="evidence" value="ECO:0007669"/>
    <property type="project" value="UniProtKB-SubCell"/>
</dbReference>
<feature type="compositionally biased region" description="Low complexity" evidence="6">
    <location>
        <begin position="261"/>
        <end position="276"/>
    </location>
</feature>
<evidence type="ECO:0000256" key="6">
    <source>
        <dbReference type="SAM" id="MobiDB-lite"/>
    </source>
</evidence>
<dbReference type="Pfam" id="PF20684">
    <property type="entry name" value="Fung_rhodopsin"/>
    <property type="match status" value="1"/>
</dbReference>
<dbReference type="EMBL" id="MIKG01000010">
    <property type="protein sequence ID" value="RAO69580.1"/>
    <property type="molecule type" value="Genomic_DNA"/>
</dbReference>
<dbReference type="Proteomes" id="UP000249363">
    <property type="component" value="Unassembled WGS sequence"/>
</dbReference>
<keyword evidence="4 7" id="KW-0472">Membrane</keyword>
<keyword evidence="2 7" id="KW-0812">Transmembrane</keyword>
<keyword evidence="3 7" id="KW-1133">Transmembrane helix</keyword>
<dbReference type="AlphaFoldDB" id="A0A364L1B3"/>
<comment type="caution">
    <text evidence="9">The sequence shown here is derived from an EMBL/GenBank/DDBJ whole genome shotgun (WGS) entry which is preliminary data.</text>
</comment>
<dbReference type="GeneID" id="63794808"/>
<dbReference type="InterPro" id="IPR049326">
    <property type="entry name" value="Rhodopsin_dom_fungi"/>
</dbReference>
<evidence type="ECO:0000313" key="9">
    <source>
        <dbReference type="EMBL" id="RAO69580.1"/>
    </source>
</evidence>
<feature type="transmembrane region" description="Helical" evidence="7">
    <location>
        <begin position="185"/>
        <end position="204"/>
    </location>
</feature>
<evidence type="ECO:0000256" key="3">
    <source>
        <dbReference type="ARBA" id="ARBA00022989"/>
    </source>
</evidence>
<gene>
    <name evidence="9" type="ORF">BHQ10_005592</name>
</gene>
<evidence type="ECO:0000256" key="2">
    <source>
        <dbReference type="ARBA" id="ARBA00022692"/>
    </source>
</evidence>
<feature type="transmembrane region" description="Helical" evidence="7">
    <location>
        <begin position="105"/>
        <end position="126"/>
    </location>
</feature>
<feature type="region of interest" description="Disordered" evidence="6">
    <location>
        <begin position="261"/>
        <end position="297"/>
    </location>
</feature>
<evidence type="ECO:0000256" key="4">
    <source>
        <dbReference type="ARBA" id="ARBA00023136"/>
    </source>
</evidence>